<dbReference type="FunFam" id="3.20.20.80:FF:000004">
    <property type="entry name" value="Beta-glucosidase 6-phospho-beta-glucosidase"/>
    <property type="match status" value="1"/>
</dbReference>
<evidence type="ECO:0000256" key="3">
    <source>
        <dbReference type="ARBA" id="ARBA00023295"/>
    </source>
</evidence>
<feature type="active site" description="Nucleophile" evidence="4">
    <location>
        <position position="374"/>
    </location>
</feature>
<gene>
    <name evidence="7" type="ORF">CBF27_01710</name>
</gene>
<proteinExistence type="inferred from homology"/>
<dbReference type="OrthoDB" id="9765195at2"/>
<dbReference type="GO" id="GO:0008422">
    <property type="term" value="F:beta-glucosidase activity"/>
    <property type="evidence" value="ECO:0007669"/>
    <property type="project" value="TreeGrafter"/>
</dbReference>
<dbReference type="PANTHER" id="PTHR10353">
    <property type="entry name" value="GLYCOSYL HYDROLASE"/>
    <property type="match status" value="1"/>
</dbReference>
<dbReference type="InterPro" id="IPR005928">
    <property type="entry name" value="6P-beta-galactosidase"/>
</dbReference>
<dbReference type="GO" id="GO:0005829">
    <property type="term" value="C:cytosol"/>
    <property type="evidence" value="ECO:0007669"/>
    <property type="project" value="TreeGrafter"/>
</dbReference>
<dbReference type="UniPathway" id="UPA00542">
    <property type="reaction ID" value="UER00605"/>
</dbReference>
<dbReference type="InterPro" id="IPR017853">
    <property type="entry name" value="GH"/>
</dbReference>
<dbReference type="GO" id="GO:0033920">
    <property type="term" value="F:6-phospho-beta-galactosidase activity"/>
    <property type="evidence" value="ECO:0007669"/>
    <property type="project" value="UniProtKB-EC"/>
</dbReference>
<comment type="catalytic activity">
    <reaction evidence="6">
        <text>a 6-phospho-beta-D-galactoside + H2O = D-galactose 6-phosphate + an alcohol</text>
        <dbReference type="Rhea" id="RHEA:24568"/>
        <dbReference type="ChEBI" id="CHEBI:15377"/>
        <dbReference type="ChEBI" id="CHEBI:30879"/>
        <dbReference type="ChEBI" id="CHEBI:58534"/>
        <dbReference type="ChEBI" id="CHEBI:91004"/>
        <dbReference type="EC" id="3.2.1.85"/>
    </reaction>
</comment>
<reference evidence="7 8" key="1">
    <citation type="submission" date="2017-05" db="EMBL/GenBank/DDBJ databases">
        <title>Vagococcus spp. assemblies.</title>
        <authorList>
            <person name="Gulvik C.A."/>
        </authorList>
    </citation>
    <scope>NUCLEOTIDE SEQUENCE [LARGE SCALE GENOMIC DNA]</scope>
    <source>
        <strain evidence="7 8">LMG 24798</strain>
    </source>
</reference>
<keyword evidence="3 5" id="KW-0326">Glycosidase</keyword>
<dbReference type="AlphaFoldDB" id="A0A430B2Z7"/>
<dbReference type="PRINTS" id="PR00131">
    <property type="entry name" value="GLHYDRLASE1"/>
</dbReference>
<evidence type="ECO:0000256" key="4">
    <source>
        <dbReference type="PROSITE-ProRule" id="PRU10055"/>
    </source>
</evidence>
<dbReference type="EC" id="3.2.1.85" evidence="6"/>
<dbReference type="NCBIfam" id="TIGR01233">
    <property type="entry name" value="lacG"/>
    <property type="match status" value="1"/>
</dbReference>
<sequence>MKKFPETFVFGAATAAFQAEGAVTEGGKGKTYWEDYLREQGVFDPSTASDFYHQYKTDLALAHEFGMNGIRISIAWSRIFPDGTGTPNPEGVAFYHRLIDECLSRQVEPYVTLHHFDTPLPLYEKGDWLSQEMRDAFVDFAAFCFAEYGDKVTYWITINEPWSVVAGQYIIGHFPPNIQYDLPKAIQAMHHMMVSHARIVNLYKEKKYAGEIGIVHILESKYPISDSLENRQAALTENTLANLFLLDATCNGRYSPQTMQIISDILLQNNGSLITTPADFAVMQAAAEQLDFIGINYYASHFIQSYAGESLIHHNATGDKGSSIFGLKGVGQRVNNPSVPTTDWDWPIYPKGLKDMLLYIKKHYPNYRKLFVTENGMGAKDVLVNGEVADSGRIDYVRVHLQAILDAIEAGVNVQGYFMWSLMDVFSWTNGYNKRYGLFYVDFETQARYPKQSAYWYKSVSESRELM</sequence>
<protein>
    <recommendedName>
        <fullName evidence="6">6-phospho-beta-galactosidase</fullName>
        <ecNumber evidence="6">3.2.1.85</ecNumber>
    </recommendedName>
</protein>
<evidence type="ECO:0000313" key="8">
    <source>
        <dbReference type="Proteomes" id="UP000286773"/>
    </source>
</evidence>
<accession>A0A430B2Z7</accession>
<dbReference type="PANTHER" id="PTHR10353:SF36">
    <property type="entry name" value="LP05116P"/>
    <property type="match status" value="1"/>
</dbReference>
<organism evidence="7 8">
    <name type="scientific">Vagococcus acidifermentans</name>
    <dbReference type="NCBI Taxonomy" id="564710"/>
    <lineage>
        <taxon>Bacteria</taxon>
        <taxon>Bacillati</taxon>
        <taxon>Bacillota</taxon>
        <taxon>Bacilli</taxon>
        <taxon>Lactobacillales</taxon>
        <taxon>Enterococcaceae</taxon>
        <taxon>Vagococcus</taxon>
    </lineage>
</organism>
<evidence type="ECO:0000256" key="6">
    <source>
        <dbReference type="RuleBase" id="RU004469"/>
    </source>
</evidence>
<dbReference type="SUPFAM" id="SSF51445">
    <property type="entry name" value="(Trans)glycosidases"/>
    <property type="match status" value="1"/>
</dbReference>
<comment type="similarity">
    <text evidence="1">Belongs to the glycosyl hydrolase 1 family.</text>
</comment>
<evidence type="ECO:0000313" key="7">
    <source>
        <dbReference type="EMBL" id="RSU14717.1"/>
    </source>
</evidence>
<dbReference type="Gene3D" id="3.20.20.80">
    <property type="entry name" value="Glycosidases"/>
    <property type="match status" value="1"/>
</dbReference>
<evidence type="ECO:0000256" key="5">
    <source>
        <dbReference type="RuleBase" id="RU004468"/>
    </source>
</evidence>
<comment type="caution">
    <text evidence="7">The sequence shown here is derived from an EMBL/GenBank/DDBJ whole genome shotgun (WGS) entry which is preliminary data.</text>
</comment>
<dbReference type="NCBIfam" id="NF010036">
    <property type="entry name" value="PRK13511.1"/>
    <property type="match status" value="1"/>
</dbReference>
<dbReference type="InterPro" id="IPR018120">
    <property type="entry name" value="Glyco_hydro_1_AS"/>
</dbReference>
<dbReference type="Pfam" id="PF00232">
    <property type="entry name" value="Glyco_hydro_1"/>
    <property type="match status" value="1"/>
</dbReference>
<dbReference type="Proteomes" id="UP000286773">
    <property type="component" value="Unassembled WGS sequence"/>
</dbReference>
<evidence type="ECO:0000256" key="1">
    <source>
        <dbReference type="ARBA" id="ARBA00010838"/>
    </source>
</evidence>
<evidence type="ECO:0000256" key="2">
    <source>
        <dbReference type="ARBA" id="ARBA00022801"/>
    </source>
</evidence>
<comment type="pathway">
    <text evidence="6">Carbohydrate metabolism; lactose degradation; D-galactose 6-phosphate and beta-D-glucose from lactose 6-phosphate: step 1/1.</text>
</comment>
<dbReference type="PROSITE" id="PS00653">
    <property type="entry name" value="GLYCOSYL_HYDROL_F1_2"/>
    <property type="match status" value="1"/>
</dbReference>
<dbReference type="InterPro" id="IPR001360">
    <property type="entry name" value="Glyco_hydro_1"/>
</dbReference>
<dbReference type="RefSeq" id="WP_126811748.1">
    <property type="nucleotide sequence ID" value="NZ_NGKC01000001.1"/>
</dbReference>
<name>A0A430B2Z7_9ENTE</name>
<dbReference type="EMBL" id="NGKC01000001">
    <property type="protein sequence ID" value="RSU14717.1"/>
    <property type="molecule type" value="Genomic_DNA"/>
</dbReference>
<dbReference type="InterPro" id="IPR033132">
    <property type="entry name" value="GH_1_N_CS"/>
</dbReference>
<keyword evidence="8" id="KW-1185">Reference proteome</keyword>
<dbReference type="GO" id="GO:0019512">
    <property type="term" value="P:lactose catabolic process via tagatose-6-phosphate"/>
    <property type="evidence" value="ECO:0007669"/>
    <property type="project" value="InterPro"/>
</dbReference>
<keyword evidence="2 5" id="KW-0378">Hydrolase</keyword>
<dbReference type="PROSITE" id="PS00572">
    <property type="entry name" value="GLYCOSYL_HYDROL_F1_1"/>
    <property type="match status" value="1"/>
</dbReference>